<dbReference type="AlphaFoldDB" id="A0A1A9NFC5"/>
<keyword evidence="1" id="KW-0238">DNA-binding</keyword>
<dbReference type="SUPFAM" id="SSF47413">
    <property type="entry name" value="lambda repressor-like DNA-binding domains"/>
    <property type="match status" value="1"/>
</dbReference>
<protein>
    <submittedName>
        <fullName evidence="4">XRE family transcriptional regulator</fullName>
    </submittedName>
</protein>
<evidence type="ECO:0000313" key="5">
    <source>
        <dbReference type="Proteomes" id="UP000077961"/>
    </source>
</evidence>
<dbReference type="STRING" id="1462993.A6V36_17180"/>
<dbReference type="GO" id="GO:0003677">
    <property type="term" value="F:DNA binding"/>
    <property type="evidence" value="ECO:0007669"/>
    <property type="project" value="UniProtKB-KW"/>
</dbReference>
<dbReference type="InterPro" id="IPR001387">
    <property type="entry name" value="Cro/C1-type_HTH"/>
</dbReference>
<evidence type="ECO:0000313" key="4">
    <source>
        <dbReference type="EMBL" id="OAJ65110.1"/>
    </source>
</evidence>
<dbReference type="Proteomes" id="UP000077961">
    <property type="component" value="Unassembled WGS sequence"/>
</dbReference>
<dbReference type="CDD" id="cd00093">
    <property type="entry name" value="HTH_XRE"/>
    <property type="match status" value="1"/>
</dbReference>
<dbReference type="GO" id="GO:0003700">
    <property type="term" value="F:DNA-binding transcription factor activity"/>
    <property type="evidence" value="ECO:0007669"/>
    <property type="project" value="TreeGrafter"/>
</dbReference>
<dbReference type="EMBL" id="LXKA01000055">
    <property type="protein sequence ID" value="OAJ65110.1"/>
    <property type="molecule type" value="Genomic_DNA"/>
</dbReference>
<dbReference type="InterPro" id="IPR011051">
    <property type="entry name" value="RmlC_Cupin_sf"/>
</dbReference>
<keyword evidence="5" id="KW-1185">Reference proteome</keyword>
<dbReference type="Proteomes" id="UP000078116">
    <property type="component" value="Unassembled WGS sequence"/>
</dbReference>
<dbReference type="Gene3D" id="2.60.120.10">
    <property type="entry name" value="Jelly Rolls"/>
    <property type="match status" value="1"/>
</dbReference>
<dbReference type="PANTHER" id="PTHR46797">
    <property type="entry name" value="HTH-TYPE TRANSCRIPTIONAL REGULATOR"/>
    <property type="match status" value="1"/>
</dbReference>
<sequence>MEITPSDDDTIDRRIAQRLRALRAERNWSLDDLARLSGVSRATLSRLENAAVSPTASVLGKLCVAYGLPMSRLMHMVEEDFAPLVPRATQPLWTDPGVGFRRRSVSPPAQALSGEVLECELDAGVHITYDASPRPGLEHHLLLLEGQLQITVDGHSHDLRPGDCLRYQLFGPSAFMTPAHSAARYLLFIV</sequence>
<proteinExistence type="predicted"/>
<dbReference type="PANTHER" id="PTHR46797:SF10">
    <property type="entry name" value="BLR1115 PROTEIN"/>
    <property type="match status" value="1"/>
</dbReference>
<dbReference type="InterPro" id="IPR014710">
    <property type="entry name" value="RmlC-like_jellyroll"/>
</dbReference>
<evidence type="ECO:0000313" key="3">
    <source>
        <dbReference type="EMBL" id="OAJ63749.1"/>
    </source>
</evidence>
<organism evidence="4 6">
    <name type="scientific">Paraburkholderia ginsengiterrae</name>
    <dbReference type="NCBI Taxonomy" id="1462993"/>
    <lineage>
        <taxon>Bacteria</taxon>
        <taxon>Pseudomonadati</taxon>
        <taxon>Pseudomonadota</taxon>
        <taxon>Betaproteobacteria</taxon>
        <taxon>Burkholderiales</taxon>
        <taxon>Burkholderiaceae</taxon>
        <taxon>Paraburkholderia</taxon>
    </lineage>
</organism>
<dbReference type="SUPFAM" id="SSF51182">
    <property type="entry name" value="RmlC-like cupins"/>
    <property type="match status" value="1"/>
</dbReference>
<dbReference type="GO" id="GO:0005829">
    <property type="term" value="C:cytosol"/>
    <property type="evidence" value="ECO:0007669"/>
    <property type="project" value="TreeGrafter"/>
</dbReference>
<comment type="caution">
    <text evidence="4">The sequence shown here is derived from an EMBL/GenBank/DDBJ whole genome shotgun (WGS) entry which is preliminary data.</text>
</comment>
<dbReference type="EMBL" id="LXJZ01000009">
    <property type="protein sequence ID" value="OAJ63749.1"/>
    <property type="molecule type" value="Genomic_DNA"/>
</dbReference>
<dbReference type="SMART" id="SM00530">
    <property type="entry name" value="HTH_XRE"/>
    <property type="match status" value="1"/>
</dbReference>
<dbReference type="Pfam" id="PF13560">
    <property type="entry name" value="HTH_31"/>
    <property type="match status" value="1"/>
</dbReference>
<gene>
    <name evidence="3" type="ORF">A6V36_17180</name>
    <name evidence="4" type="ORF">A6V37_15610</name>
</gene>
<evidence type="ECO:0000313" key="6">
    <source>
        <dbReference type="Proteomes" id="UP000078116"/>
    </source>
</evidence>
<dbReference type="InterPro" id="IPR010982">
    <property type="entry name" value="Lambda_DNA-bd_dom_sf"/>
</dbReference>
<dbReference type="RefSeq" id="WP_064264855.1">
    <property type="nucleotide sequence ID" value="NZ_LXJZ01000009.1"/>
</dbReference>
<dbReference type="InterPro" id="IPR050807">
    <property type="entry name" value="TransReg_Diox_bact_type"/>
</dbReference>
<reference evidence="5 6" key="1">
    <citation type="submission" date="2016-04" db="EMBL/GenBank/DDBJ databases">
        <title>Reclassification of Paraburkholderia panaciterrae (Farh et al. 2015) Dobritsa &amp; Samadpour 2016 as a later homotypic synonym of Paraburkholderia ginsengiterrae (Farh et al. 2015) Dobritsa &amp; Samadpour 2016.</title>
        <authorList>
            <person name="Dobritsa A.P."/>
            <person name="Kutumbaka K."/>
            <person name="Samadpour M."/>
        </authorList>
    </citation>
    <scope>NUCLEOTIDE SEQUENCE [LARGE SCALE GENOMIC DNA]</scope>
    <source>
        <strain evidence="4 6">DCY85</strain>
        <strain evidence="3 5">DCY85-1</strain>
    </source>
</reference>
<dbReference type="Gene3D" id="1.10.260.40">
    <property type="entry name" value="lambda repressor-like DNA-binding domains"/>
    <property type="match status" value="1"/>
</dbReference>
<evidence type="ECO:0000256" key="1">
    <source>
        <dbReference type="ARBA" id="ARBA00023125"/>
    </source>
</evidence>
<evidence type="ECO:0000259" key="2">
    <source>
        <dbReference type="PROSITE" id="PS50943"/>
    </source>
</evidence>
<accession>A0A1A9NFC5</accession>
<name>A0A1A9NFC5_9BURK</name>
<feature type="domain" description="HTH cro/C1-type" evidence="2">
    <location>
        <begin position="19"/>
        <end position="73"/>
    </location>
</feature>
<dbReference type="OrthoDB" id="73827at2"/>
<dbReference type="PROSITE" id="PS50943">
    <property type="entry name" value="HTH_CROC1"/>
    <property type="match status" value="1"/>
</dbReference>